<proteinExistence type="inferred from homology"/>
<feature type="transmembrane region" description="Helical" evidence="5">
    <location>
        <begin position="43"/>
        <end position="61"/>
    </location>
</feature>
<reference evidence="7 8" key="1">
    <citation type="journal article" date="2023" name="bioRxiv">
        <title>An intranuclear bacterial parasite of deep-sea mussels expresses apoptosis inhibitors acquired from its host.</title>
        <authorList>
            <person name="Gonzalez Porras M.A."/>
            <person name="Assie A."/>
            <person name="Tietjen M."/>
            <person name="Violette M."/>
            <person name="Kleiner M."/>
            <person name="Gruber-Vodicka H."/>
            <person name="Dubilier N."/>
            <person name="Leisch N."/>
        </authorList>
    </citation>
    <scope>NUCLEOTIDE SEQUENCE [LARGE SCALE GENOMIC DNA]</scope>
    <source>
        <strain evidence="7">IAP13</strain>
    </source>
</reference>
<dbReference type="Proteomes" id="UP001178148">
    <property type="component" value="Unassembled WGS sequence"/>
</dbReference>
<dbReference type="InterPro" id="IPR047272">
    <property type="entry name" value="S49_SppA_C"/>
</dbReference>
<dbReference type="PANTHER" id="PTHR42987">
    <property type="entry name" value="PEPTIDASE S49"/>
    <property type="match status" value="1"/>
</dbReference>
<dbReference type="EMBL" id="JASXSV010000001">
    <property type="protein sequence ID" value="MDP0587895.1"/>
    <property type="molecule type" value="Genomic_DNA"/>
</dbReference>
<dbReference type="InterPro" id="IPR029045">
    <property type="entry name" value="ClpP/crotonase-like_dom_sf"/>
</dbReference>
<comment type="similarity">
    <text evidence="1">Belongs to the peptidase S49 family.</text>
</comment>
<dbReference type="SUPFAM" id="SSF52096">
    <property type="entry name" value="ClpP/crotonase"/>
    <property type="match status" value="1"/>
</dbReference>
<evidence type="ECO:0000256" key="1">
    <source>
        <dbReference type="ARBA" id="ARBA00008683"/>
    </source>
</evidence>
<dbReference type="Gene3D" id="3.90.226.10">
    <property type="entry name" value="2-enoyl-CoA Hydratase, Chain A, domain 1"/>
    <property type="match status" value="1"/>
</dbReference>
<accession>A0AA90SRS2</accession>
<dbReference type="AlphaFoldDB" id="A0AA90SRS2"/>
<comment type="caution">
    <text evidence="7">The sequence shown here is derived from an EMBL/GenBank/DDBJ whole genome shotgun (WGS) entry which is preliminary data.</text>
</comment>
<dbReference type="PANTHER" id="PTHR42987:SF8">
    <property type="entry name" value="PROTEINASE"/>
    <property type="match status" value="1"/>
</dbReference>
<dbReference type="CDD" id="cd07023">
    <property type="entry name" value="S49_Sppa_N_C"/>
    <property type="match status" value="1"/>
</dbReference>
<keyword evidence="3 7" id="KW-0378">Hydrolase</keyword>
<evidence type="ECO:0000313" key="8">
    <source>
        <dbReference type="Proteomes" id="UP001178148"/>
    </source>
</evidence>
<organism evidence="7 8">
    <name type="scientific">Candidatus Endonucleibacter bathymodioli</name>
    <dbReference type="NCBI Taxonomy" id="539814"/>
    <lineage>
        <taxon>Bacteria</taxon>
        <taxon>Pseudomonadati</taxon>
        <taxon>Pseudomonadota</taxon>
        <taxon>Gammaproteobacteria</taxon>
        <taxon>Oceanospirillales</taxon>
        <taxon>Endozoicomonadaceae</taxon>
        <taxon>Candidatus Endonucleibacter</taxon>
    </lineage>
</organism>
<dbReference type="GO" id="GO:0008236">
    <property type="term" value="F:serine-type peptidase activity"/>
    <property type="evidence" value="ECO:0007669"/>
    <property type="project" value="UniProtKB-KW"/>
</dbReference>
<keyword evidence="5" id="KW-1133">Transmembrane helix</keyword>
<dbReference type="EC" id="3.4.21.-" evidence="7"/>
<evidence type="ECO:0000259" key="6">
    <source>
        <dbReference type="Pfam" id="PF01343"/>
    </source>
</evidence>
<keyword evidence="8" id="KW-1185">Reference proteome</keyword>
<dbReference type="Pfam" id="PF01343">
    <property type="entry name" value="Peptidase_S49"/>
    <property type="match status" value="1"/>
</dbReference>
<dbReference type="InterPro" id="IPR002142">
    <property type="entry name" value="Peptidase_S49"/>
</dbReference>
<evidence type="ECO:0000256" key="2">
    <source>
        <dbReference type="ARBA" id="ARBA00022670"/>
    </source>
</evidence>
<keyword evidence="2" id="KW-0645">Protease</keyword>
<evidence type="ECO:0000313" key="7">
    <source>
        <dbReference type="EMBL" id="MDP0587895.1"/>
    </source>
</evidence>
<dbReference type="Gene3D" id="6.20.330.10">
    <property type="match status" value="1"/>
</dbReference>
<feature type="domain" description="Peptidase S49" evidence="6">
    <location>
        <begin position="144"/>
        <end position="277"/>
    </location>
</feature>
<dbReference type="GO" id="GO:0006508">
    <property type="term" value="P:proteolysis"/>
    <property type="evidence" value="ECO:0007669"/>
    <property type="project" value="UniProtKB-KW"/>
</dbReference>
<name>A0AA90SRS2_9GAMM</name>
<gene>
    <name evidence="7" type="ORF">QS748_01255</name>
</gene>
<protein>
    <submittedName>
        <fullName evidence="7">S49 family peptidase</fullName>
        <ecNumber evidence="7">3.4.21.-</ecNumber>
    </submittedName>
</protein>
<evidence type="ECO:0000256" key="3">
    <source>
        <dbReference type="ARBA" id="ARBA00022801"/>
    </source>
</evidence>
<sequence>MDIRQKSTENIPVGSDADTAWKLLESLVVSSVTEQRRSRRWSIFFKLLTFAWLFLIANVIYNSSRINMNIGSGGVHTALVDLNGVISDNGDASADIIITGLRAAFDDKGTKAVILRINSPGGSPVQSGYIYDEIIRLRKLHLDTPLYAVITDIGASGGYYVASAADAIYANKASMVGSIGVISSGFGFVEAMKKVGIVRRSYTAGEYKGFMDPFQDEDRSASKRWQDSLDIVHKQFIDSVKYGRGDRLSDHPDIFSGMVWVGEKAKEIGLLDGLGSVGFVAHDIVGVDEIKDFTPKASAFERLARDFGVDAIGAFLEVLGTNGIQLR</sequence>
<evidence type="ECO:0000256" key="4">
    <source>
        <dbReference type="ARBA" id="ARBA00022825"/>
    </source>
</evidence>
<evidence type="ECO:0000256" key="5">
    <source>
        <dbReference type="SAM" id="Phobius"/>
    </source>
</evidence>
<keyword evidence="5" id="KW-0812">Transmembrane</keyword>
<keyword evidence="4" id="KW-0720">Serine protease</keyword>
<keyword evidence="5" id="KW-0472">Membrane</keyword>